<organism evidence="1">
    <name type="scientific">marine metagenome</name>
    <dbReference type="NCBI Taxonomy" id="408172"/>
    <lineage>
        <taxon>unclassified sequences</taxon>
        <taxon>metagenomes</taxon>
        <taxon>ecological metagenomes</taxon>
    </lineage>
</organism>
<evidence type="ECO:0008006" key="2">
    <source>
        <dbReference type="Google" id="ProtNLM"/>
    </source>
</evidence>
<feature type="non-terminal residue" evidence="1">
    <location>
        <position position="197"/>
    </location>
</feature>
<name>A0A382UL43_9ZZZZ</name>
<evidence type="ECO:0000313" key="1">
    <source>
        <dbReference type="EMBL" id="SVD34565.1"/>
    </source>
</evidence>
<dbReference type="AlphaFoldDB" id="A0A382UL43"/>
<dbReference type="InterPro" id="IPR029061">
    <property type="entry name" value="THDP-binding"/>
</dbReference>
<accession>A0A382UL43</accession>
<dbReference type="EMBL" id="UINC01144818">
    <property type="protein sequence ID" value="SVD34565.1"/>
    <property type="molecule type" value="Genomic_DNA"/>
</dbReference>
<protein>
    <recommendedName>
        <fullName evidence="2">Transketolase signature 1 domain-containing protein</fullName>
    </recommendedName>
</protein>
<proteinExistence type="predicted"/>
<reference evidence="1" key="1">
    <citation type="submission" date="2018-05" db="EMBL/GenBank/DDBJ databases">
        <authorList>
            <person name="Lanie J.A."/>
            <person name="Ng W.-L."/>
            <person name="Kazmierczak K.M."/>
            <person name="Andrzejewski T.M."/>
            <person name="Davidsen T.M."/>
            <person name="Wayne K.J."/>
            <person name="Tettelin H."/>
            <person name="Glass J.I."/>
            <person name="Rusch D."/>
            <person name="Podicherti R."/>
            <person name="Tsui H.-C.T."/>
            <person name="Winkler M.E."/>
        </authorList>
    </citation>
    <scope>NUCLEOTIDE SEQUENCE</scope>
</reference>
<sequence length="197" mass="21945">MKMTESAAISEEVRKRVSKTRSRIDKNDLTILRELEQKVMWLSSWMIHEANYSRPERDGLKVGGHQASCASVTTLMTALYFQVLRPMDRVAVKPHASPVFHAIQYLLGRQERENMSLFRGFGGAQSYPSRTKDAADVDISTGSVGLGGALTLFASLAQDYVRLHGFGPEERDEGRMIALFGDAELDEGNVFEALFEG</sequence>
<dbReference type="PANTHER" id="PTHR43825:SF4">
    <property type="entry name" value="PYRUVATE DEHYDROGENASE E1 COMPONENT"/>
    <property type="match status" value="1"/>
</dbReference>
<dbReference type="PANTHER" id="PTHR43825">
    <property type="entry name" value="PYRUVATE DEHYDROGENASE E1 COMPONENT"/>
    <property type="match status" value="1"/>
</dbReference>
<dbReference type="SUPFAM" id="SSF52518">
    <property type="entry name" value="Thiamin diphosphate-binding fold (THDP-binding)"/>
    <property type="match status" value="1"/>
</dbReference>
<dbReference type="Gene3D" id="3.40.50.970">
    <property type="match status" value="1"/>
</dbReference>
<dbReference type="InterPro" id="IPR051157">
    <property type="entry name" value="PDH/Transketolase"/>
</dbReference>
<gene>
    <name evidence="1" type="ORF">METZ01_LOCUS387419</name>
</gene>